<reference evidence="7 8" key="1">
    <citation type="submission" date="2019-05" db="EMBL/GenBank/DDBJ databases">
        <title>The Complete Genome Sequence of the n-alkane-degrading Desulfoglaeba alkanexedens ALDC reveals multiple alkylsuccinate synthase gene clusters.</title>
        <authorList>
            <person name="Callaghan A.V."/>
            <person name="Davidova I.A."/>
            <person name="Duncan K.E."/>
            <person name="Morris B."/>
            <person name="McInerney M.J."/>
        </authorList>
    </citation>
    <scope>NUCLEOTIDE SEQUENCE [LARGE SCALE GENOMIC DNA]</scope>
    <source>
        <strain evidence="7 8">ALDC</strain>
    </source>
</reference>
<organism evidence="7 8">
    <name type="scientific">Desulfoglaeba alkanexedens ALDC</name>
    <dbReference type="NCBI Taxonomy" id="980445"/>
    <lineage>
        <taxon>Bacteria</taxon>
        <taxon>Pseudomonadati</taxon>
        <taxon>Thermodesulfobacteriota</taxon>
        <taxon>Syntrophobacteria</taxon>
        <taxon>Syntrophobacterales</taxon>
        <taxon>Syntrophobacteraceae</taxon>
        <taxon>Desulfoglaeba</taxon>
    </lineage>
</organism>
<feature type="active site" description="Thioimide intermediate" evidence="5">
    <location>
        <position position="52"/>
    </location>
</feature>
<dbReference type="PIRSF" id="PIRSF027377">
    <property type="entry name" value="Nitrile_oxidored_QueF"/>
    <property type="match status" value="1"/>
</dbReference>
<dbReference type="Pfam" id="PF14489">
    <property type="entry name" value="QueF"/>
    <property type="match status" value="1"/>
</dbReference>
<comment type="pathway">
    <text evidence="5">tRNA modification; tRNA-queuosine biosynthesis.</text>
</comment>
<comment type="subcellular location">
    <subcellularLocation>
        <location evidence="5">Cytoplasm</location>
    </subcellularLocation>
</comment>
<keyword evidence="2 5" id="KW-0671">Queuosine biosynthesis</keyword>
<feature type="active site" description="Proton donor" evidence="5">
    <location>
        <position position="59"/>
    </location>
</feature>
<comment type="similarity">
    <text evidence="5">Belongs to the GTP cyclohydrolase I family. QueF type 1 subfamily.</text>
</comment>
<dbReference type="GO" id="GO:0005737">
    <property type="term" value="C:cytoplasm"/>
    <property type="evidence" value="ECO:0007669"/>
    <property type="project" value="UniProtKB-SubCell"/>
</dbReference>
<keyword evidence="1 5" id="KW-0963">Cytoplasm</keyword>
<dbReference type="UniPathway" id="UPA00392"/>
<keyword evidence="8" id="KW-1185">Reference proteome</keyword>
<evidence type="ECO:0000256" key="6">
    <source>
        <dbReference type="SAM" id="MobiDB-lite"/>
    </source>
</evidence>
<feature type="compositionally biased region" description="Polar residues" evidence="6">
    <location>
        <begin position="1"/>
        <end position="13"/>
    </location>
</feature>
<keyword evidence="4 5" id="KW-0560">Oxidoreductase</keyword>
<keyword evidence="3 5" id="KW-0521">NADP</keyword>
<evidence type="ECO:0000313" key="8">
    <source>
        <dbReference type="Proteomes" id="UP000298602"/>
    </source>
</evidence>
<evidence type="ECO:0000256" key="3">
    <source>
        <dbReference type="ARBA" id="ARBA00022857"/>
    </source>
</evidence>
<name>A0A4P8L2J9_9BACT</name>
<dbReference type="PANTHER" id="PTHR34354:SF1">
    <property type="entry name" value="NADPH-DEPENDENT 7-CYANO-7-DEAZAGUANINE REDUCTASE"/>
    <property type="match status" value="1"/>
</dbReference>
<evidence type="ECO:0000256" key="4">
    <source>
        <dbReference type="ARBA" id="ARBA00023002"/>
    </source>
</evidence>
<feature type="region of interest" description="Disordered" evidence="6">
    <location>
        <begin position="1"/>
        <end position="21"/>
    </location>
</feature>
<dbReference type="InterPro" id="IPR050084">
    <property type="entry name" value="NADPH_dep_7-cyano-7-deazaG_red"/>
</dbReference>
<dbReference type="PANTHER" id="PTHR34354">
    <property type="entry name" value="NADPH-DEPENDENT 7-CYANO-7-DEAZAGUANINE REDUCTASE"/>
    <property type="match status" value="1"/>
</dbReference>
<dbReference type="Proteomes" id="UP000298602">
    <property type="component" value="Chromosome"/>
</dbReference>
<dbReference type="InterPro" id="IPR016856">
    <property type="entry name" value="QueF_type1"/>
</dbReference>
<feature type="binding site" evidence="5">
    <location>
        <begin position="74"/>
        <end position="76"/>
    </location>
    <ligand>
        <name>substrate</name>
    </ligand>
</feature>
<dbReference type="HAMAP" id="MF_00818">
    <property type="entry name" value="QueF_type1"/>
    <property type="match status" value="1"/>
</dbReference>
<dbReference type="GO" id="GO:0033739">
    <property type="term" value="F:preQ1 synthase activity"/>
    <property type="evidence" value="ECO:0007669"/>
    <property type="project" value="UniProtKB-UniRule"/>
</dbReference>
<comment type="catalytic activity">
    <reaction evidence="5">
        <text>7-aminomethyl-7-carbaguanine + 2 NADP(+) = 7-cyano-7-carbaguanine + 2 NADPH + 3 H(+)</text>
        <dbReference type="Rhea" id="RHEA:13409"/>
        <dbReference type="ChEBI" id="CHEBI:15378"/>
        <dbReference type="ChEBI" id="CHEBI:45075"/>
        <dbReference type="ChEBI" id="CHEBI:57783"/>
        <dbReference type="ChEBI" id="CHEBI:58349"/>
        <dbReference type="ChEBI" id="CHEBI:58703"/>
        <dbReference type="EC" id="1.7.1.13"/>
    </reaction>
</comment>
<feature type="binding site" evidence="5">
    <location>
        <begin position="93"/>
        <end position="94"/>
    </location>
    <ligand>
        <name>substrate</name>
    </ligand>
</feature>
<dbReference type="NCBIfam" id="TIGR03139">
    <property type="entry name" value="QueF-II"/>
    <property type="match status" value="1"/>
</dbReference>
<gene>
    <name evidence="5 7" type="primary">queF</name>
    <name evidence="7" type="ORF">FDQ92_07645</name>
</gene>
<comment type="function">
    <text evidence="5">Catalyzes the NADPH-dependent reduction of 7-cyano-7-deazaguanine (preQ0) to 7-aminomethyl-7-deazaguanine (preQ1).</text>
</comment>
<accession>A0A4P8L2J9</accession>
<dbReference type="Gene3D" id="3.30.1130.10">
    <property type="match status" value="1"/>
</dbReference>
<dbReference type="EMBL" id="CP040098">
    <property type="protein sequence ID" value="QCQ22058.1"/>
    <property type="molecule type" value="Genomic_DNA"/>
</dbReference>
<reference evidence="7 8" key="2">
    <citation type="submission" date="2019-05" db="EMBL/GenBank/DDBJ databases">
        <authorList>
            <person name="Suflita J.M."/>
            <person name="Marks C.R."/>
        </authorList>
    </citation>
    <scope>NUCLEOTIDE SEQUENCE [LARGE SCALE GENOMIC DNA]</scope>
    <source>
        <strain evidence="7 8">ALDC</strain>
    </source>
</reference>
<dbReference type="AlphaFoldDB" id="A0A4P8L2J9"/>
<dbReference type="KEGG" id="dax:FDQ92_07645"/>
<dbReference type="OrthoDB" id="9789995at2"/>
<dbReference type="InterPro" id="IPR043133">
    <property type="entry name" value="GTP-CH-I_C/QueF"/>
</dbReference>
<dbReference type="SUPFAM" id="SSF55620">
    <property type="entry name" value="Tetrahydrobiopterin biosynthesis enzymes-like"/>
    <property type="match status" value="1"/>
</dbReference>
<sequence>MTERGPQNLTQLGRPSPLPENPQAAVLETIENPHPDRDYVVRLTAPEFTTLCPITGQPDFAVMIVDYVPGTKLVESKSFKLFLGSFRNYGSFHEACTVTVHKRLEAALEPKYLRVVGLWYARGGIPIDVVVETGACPPNCTPLPLGKTTYRGGRE</sequence>
<dbReference type="RefSeq" id="WP_137424027.1">
    <property type="nucleotide sequence ID" value="NZ_CP040098.1"/>
</dbReference>
<dbReference type="InterPro" id="IPR029500">
    <property type="entry name" value="QueF"/>
</dbReference>
<evidence type="ECO:0000256" key="2">
    <source>
        <dbReference type="ARBA" id="ARBA00022785"/>
    </source>
</evidence>
<dbReference type="GO" id="GO:0008616">
    <property type="term" value="P:tRNA queuosine(34) biosynthetic process"/>
    <property type="evidence" value="ECO:0007669"/>
    <property type="project" value="UniProtKB-UniRule"/>
</dbReference>
<evidence type="ECO:0000256" key="5">
    <source>
        <dbReference type="HAMAP-Rule" id="MF_00818"/>
    </source>
</evidence>
<dbReference type="EC" id="1.7.1.13" evidence="5"/>
<protein>
    <recommendedName>
        <fullName evidence="5">NADPH-dependent 7-cyano-7-deazaguanine reductase</fullName>
        <ecNumber evidence="5">1.7.1.13</ecNumber>
    </recommendedName>
    <alternativeName>
        <fullName evidence="5">7-cyano-7-carbaguanine reductase</fullName>
    </alternativeName>
    <alternativeName>
        <fullName evidence="5">NADPH-dependent nitrile oxidoreductase</fullName>
    </alternativeName>
    <alternativeName>
        <fullName evidence="5">PreQ(0) reductase</fullName>
    </alternativeName>
</protein>
<proteinExistence type="inferred from homology"/>
<evidence type="ECO:0000256" key="1">
    <source>
        <dbReference type="ARBA" id="ARBA00022490"/>
    </source>
</evidence>
<evidence type="ECO:0000313" key="7">
    <source>
        <dbReference type="EMBL" id="QCQ22058.1"/>
    </source>
</evidence>